<dbReference type="InterPro" id="IPR003593">
    <property type="entry name" value="AAA+_ATPase"/>
</dbReference>
<feature type="domain" description="SF4 helicase" evidence="14">
    <location>
        <begin position="187"/>
        <end position="466"/>
    </location>
</feature>
<dbReference type="SMART" id="SM00382">
    <property type="entry name" value="AAA"/>
    <property type="match status" value="1"/>
</dbReference>
<dbReference type="Gene3D" id="3.40.50.300">
    <property type="entry name" value="P-loop containing nucleotide triphosphate hydrolases"/>
    <property type="match status" value="1"/>
</dbReference>
<dbReference type="InterPro" id="IPR016136">
    <property type="entry name" value="DNA_helicase_N/primase_C"/>
</dbReference>
<comment type="similarity">
    <text evidence="1 12">Belongs to the helicase family. DnaB subfamily.</text>
</comment>
<dbReference type="RefSeq" id="WP_022635956.1">
    <property type="nucleotide sequence ID" value="NZ_ASJR01000003.1"/>
</dbReference>
<keyword evidence="16" id="KW-1185">Reference proteome</keyword>
<dbReference type="InterPro" id="IPR007694">
    <property type="entry name" value="DNA_helicase_DnaB-like_C"/>
</dbReference>
<evidence type="ECO:0000256" key="1">
    <source>
        <dbReference type="ARBA" id="ARBA00008428"/>
    </source>
</evidence>
<dbReference type="InterPro" id="IPR007692">
    <property type="entry name" value="DNA_helicase_DnaB"/>
</dbReference>
<comment type="function">
    <text evidence="12">The main replicative DNA helicase, it participates in initiation and elongation during chromosome replication. Travels ahead of the DNA replisome, separating dsDNA into templates for DNA synthesis. A processive ATP-dependent 5'-3' DNA helicase it has DNA-dependent ATPase activity.</text>
</comment>
<dbReference type="InterPro" id="IPR007693">
    <property type="entry name" value="DNA_helicase_DnaB-like_N"/>
</dbReference>
<keyword evidence="5 12" id="KW-0378">Hydrolase</keyword>
<sequence>MNSTAPSSSRESGGALRVPPHSSDMEKCVLASALIDESVLDTAMESLSEDDFYLREHRTIFSAMRTLANEEHTVDVALLAEKLRSLEKLDLVGGEVYLSQLVTTTATSTNIDKYIEILHQKKILRRLIHESTDIATGCFENDINARELLDQAEQKIFRISDENISNRPVLMGELLKDTFTKLEQISNNGGVTGLKTGFHDLDRFTTGLHPGELIIIAARPGMGKTAFVLSLASNIGIQGGERRPVALFSLEMPREQLMHRMLCSEASVEMNKLRGGFLSKKDFAALGNAAGKMYKAPVYIDDSGSLNPMELRSKCRRIKAQEKDLGVIIIDYLQLMKSTDKEESRQLEISSISRTLKEISKELKVPVIALSQLNRSVENRTGSNRPQLADLRESGAIEQDADLVLFLYREAYYLGKSPEGRASEEYQNLQNVAEVIIGKQRNGPLETVELSFIGKYTRFDNLDKTHHEEPEGF</sequence>
<evidence type="ECO:0000256" key="2">
    <source>
        <dbReference type="ARBA" id="ARBA00022515"/>
    </source>
</evidence>
<dbReference type="EC" id="5.6.2.3" evidence="11 12"/>
<dbReference type="GO" id="GO:0043139">
    <property type="term" value="F:5'-3' DNA helicase activity"/>
    <property type="evidence" value="ECO:0007669"/>
    <property type="project" value="UniProtKB-EC"/>
</dbReference>
<dbReference type="InterPro" id="IPR036185">
    <property type="entry name" value="DNA_heli_DnaB-like_N_sf"/>
</dbReference>
<dbReference type="GO" id="GO:0016887">
    <property type="term" value="F:ATP hydrolysis activity"/>
    <property type="evidence" value="ECO:0007669"/>
    <property type="project" value="RHEA"/>
</dbReference>
<comment type="caution">
    <text evidence="15">The sequence shown here is derived from an EMBL/GenBank/DDBJ whole genome shotgun (WGS) entry which is preliminary data.</text>
</comment>
<evidence type="ECO:0000256" key="7">
    <source>
        <dbReference type="ARBA" id="ARBA00022840"/>
    </source>
</evidence>
<dbReference type="GO" id="GO:0005524">
    <property type="term" value="F:ATP binding"/>
    <property type="evidence" value="ECO:0007669"/>
    <property type="project" value="UniProtKB-UniRule"/>
</dbReference>
<evidence type="ECO:0000313" key="16">
    <source>
        <dbReference type="Proteomes" id="UP000017148"/>
    </source>
</evidence>
<dbReference type="PATRIC" id="fig|1313304.3.peg.398"/>
<dbReference type="Pfam" id="PF00772">
    <property type="entry name" value="DnaB"/>
    <property type="match status" value="1"/>
</dbReference>
<dbReference type="Gene3D" id="1.10.860.10">
    <property type="entry name" value="DNAb Helicase, Chain A"/>
    <property type="match status" value="1"/>
</dbReference>
<evidence type="ECO:0000256" key="4">
    <source>
        <dbReference type="ARBA" id="ARBA00022741"/>
    </source>
</evidence>
<evidence type="ECO:0000256" key="3">
    <source>
        <dbReference type="ARBA" id="ARBA00022705"/>
    </source>
</evidence>
<dbReference type="NCBIfam" id="TIGR00665">
    <property type="entry name" value="DnaB"/>
    <property type="match status" value="1"/>
</dbReference>
<dbReference type="eggNOG" id="COG0305">
    <property type="taxonomic scope" value="Bacteria"/>
</dbReference>
<gene>
    <name evidence="15" type="ORF">CALK_0416</name>
</gene>
<dbReference type="FunFam" id="3.40.50.300:FF:000076">
    <property type="entry name" value="Replicative DNA helicase"/>
    <property type="match status" value="1"/>
</dbReference>
<dbReference type="GO" id="GO:0003677">
    <property type="term" value="F:DNA binding"/>
    <property type="evidence" value="ECO:0007669"/>
    <property type="project" value="UniProtKB-UniRule"/>
</dbReference>
<keyword evidence="6 12" id="KW-0347">Helicase</keyword>
<evidence type="ECO:0000256" key="6">
    <source>
        <dbReference type="ARBA" id="ARBA00022806"/>
    </source>
</evidence>
<evidence type="ECO:0000313" key="15">
    <source>
        <dbReference type="EMBL" id="ERP38928.1"/>
    </source>
</evidence>
<dbReference type="PANTHER" id="PTHR30153:SF2">
    <property type="entry name" value="REPLICATIVE DNA HELICASE"/>
    <property type="match status" value="1"/>
</dbReference>
<evidence type="ECO:0000256" key="11">
    <source>
        <dbReference type="NCBIfam" id="TIGR00665"/>
    </source>
</evidence>
<protein>
    <recommendedName>
        <fullName evidence="11 12">Replicative DNA helicase</fullName>
        <ecNumber evidence="11 12">5.6.2.3</ecNumber>
    </recommendedName>
</protein>
<keyword evidence="3 12" id="KW-0235">DNA replication</keyword>
<accession>U7DBI7</accession>
<dbReference type="CDD" id="cd00984">
    <property type="entry name" value="DnaB_C"/>
    <property type="match status" value="1"/>
</dbReference>
<keyword evidence="2 12" id="KW-0639">Primosome</keyword>
<comment type="catalytic activity">
    <reaction evidence="10 12">
        <text>ATP + H2O = ADP + phosphate + H(+)</text>
        <dbReference type="Rhea" id="RHEA:13065"/>
        <dbReference type="ChEBI" id="CHEBI:15377"/>
        <dbReference type="ChEBI" id="CHEBI:15378"/>
        <dbReference type="ChEBI" id="CHEBI:30616"/>
        <dbReference type="ChEBI" id="CHEBI:43474"/>
        <dbReference type="ChEBI" id="CHEBI:456216"/>
        <dbReference type="EC" id="5.6.2.3"/>
    </reaction>
</comment>
<dbReference type="GO" id="GO:0042802">
    <property type="term" value="F:identical protein binding"/>
    <property type="evidence" value="ECO:0007669"/>
    <property type="project" value="UniProtKB-ARBA"/>
</dbReference>
<dbReference type="Proteomes" id="UP000017148">
    <property type="component" value="Unassembled WGS sequence"/>
</dbReference>
<dbReference type="GO" id="GO:0005829">
    <property type="term" value="C:cytosol"/>
    <property type="evidence" value="ECO:0007669"/>
    <property type="project" value="TreeGrafter"/>
</dbReference>
<dbReference type="OrthoDB" id="9773982at2"/>
<reference evidence="15 16" key="1">
    <citation type="journal article" date="2013" name="Environ. Microbiol.">
        <title>Genome analysis of Chitinivibrio alkaliphilus gen. nov., sp. nov., a novel extremely haloalkaliphilic anaerobic chitinolytic bacterium from the candidate phylum Termite Group 3.</title>
        <authorList>
            <person name="Sorokin D.Y."/>
            <person name="Gumerov V.M."/>
            <person name="Rakitin A.L."/>
            <person name="Beletsky A.V."/>
            <person name="Damste J.S."/>
            <person name="Muyzer G."/>
            <person name="Mardanov A.V."/>
            <person name="Ravin N.V."/>
        </authorList>
    </citation>
    <scope>NUCLEOTIDE SEQUENCE [LARGE SCALE GENOMIC DNA]</scope>
    <source>
        <strain evidence="15 16">ACht1</strain>
    </source>
</reference>
<evidence type="ECO:0000256" key="9">
    <source>
        <dbReference type="ARBA" id="ARBA00023235"/>
    </source>
</evidence>
<keyword evidence="8 12" id="KW-0238">DNA-binding</keyword>
<keyword evidence="9" id="KW-0413">Isomerase</keyword>
<dbReference type="Pfam" id="PF03796">
    <property type="entry name" value="DnaB_C"/>
    <property type="match status" value="1"/>
</dbReference>
<dbReference type="InterPro" id="IPR027417">
    <property type="entry name" value="P-loop_NTPase"/>
</dbReference>
<dbReference type="AlphaFoldDB" id="U7DBI7"/>
<dbReference type="GO" id="GO:1990077">
    <property type="term" value="C:primosome complex"/>
    <property type="evidence" value="ECO:0007669"/>
    <property type="project" value="UniProtKB-UniRule"/>
</dbReference>
<dbReference type="SUPFAM" id="SSF52540">
    <property type="entry name" value="P-loop containing nucleoside triphosphate hydrolases"/>
    <property type="match status" value="1"/>
</dbReference>
<proteinExistence type="inferred from homology"/>
<keyword evidence="7 12" id="KW-0067">ATP-binding</keyword>
<evidence type="ECO:0000259" key="14">
    <source>
        <dbReference type="PROSITE" id="PS51199"/>
    </source>
</evidence>
<evidence type="ECO:0000256" key="8">
    <source>
        <dbReference type="ARBA" id="ARBA00023125"/>
    </source>
</evidence>
<dbReference type="STRING" id="1313304.CALK_0416"/>
<feature type="region of interest" description="Disordered" evidence="13">
    <location>
        <begin position="1"/>
        <end position="22"/>
    </location>
</feature>
<dbReference type="GO" id="GO:0006269">
    <property type="term" value="P:DNA replication, synthesis of primer"/>
    <property type="evidence" value="ECO:0007669"/>
    <property type="project" value="UniProtKB-UniRule"/>
</dbReference>
<name>U7DBI7_9BACT</name>
<feature type="compositionally biased region" description="Polar residues" evidence="13">
    <location>
        <begin position="1"/>
        <end position="11"/>
    </location>
</feature>
<dbReference type="PROSITE" id="PS51199">
    <property type="entry name" value="SF4_HELICASE"/>
    <property type="match status" value="1"/>
</dbReference>
<evidence type="ECO:0000256" key="12">
    <source>
        <dbReference type="RuleBase" id="RU362085"/>
    </source>
</evidence>
<evidence type="ECO:0000256" key="13">
    <source>
        <dbReference type="SAM" id="MobiDB-lite"/>
    </source>
</evidence>
<dbReference type="PANTHER" id="PTHR30153">
    <property type="entry name" value="REPLICATIVE DNA HELICASE DNAB"/>
    <property type="match status" value="1"/>
</dbReference>
<keyword evidence="4 12" id="KW-0547">Nucleotide-binding</keyword>
<evidence type="ECO:0000256" key="10">
    <source>
        <dbReference type="ARBA" id="ARBA00048954"/>
    </source>
</evidence>
<evidence type="ECO:0000256" key="5">
    <source>
        <dbReference type="ARBA" id="ARBA00022801"/>
    </source>
</evidence>
<organism evidence="15 16">
    <name type="scientific">Chitinivibrio alkaliphilus ACht1</name>
    <dbReference type="NCBI Taxonomy" id="1313304"/>
    <lineage>
        <taxon>Bacteria</taxon>
        <taxon>Pseudomonadati</taxon>
        <taxon>Fibrobacterota</taxon>
        <taxon>Chitinivibrionia</taxon>
        <taxon>Chitinivibrionales</taxon>
        <taxon>Chitinivibrionaceae</taxon>
        <taxon>Chitinivibrio</taxon>
    </lineage>
</organism>
<dbReference type="EMBL" id="ASJR01000003">
    <property type="protein sequence ID" value="ERP38928.1"/>
    <property type="molecule type" value="Genomic_DNA"/>
</dbReference>
<dbReference type="SUPFAM" id="SSF48024">
    <property type="entry name" value="N-terminal domain of DnaB helicase"/>
    <property type="match status" value="1"/>
</dbReference>